<keyword evidence="2" id="KW-1133">Transmembrane helix</keyword>
<accession>A0A7Y6NFH6</accession>
<feature type="transmembrane region" description="Helical" evidence="2">
    <location>
        <begin position="26"/>
        <end position="43"/>
    </location>
</feature>
<protein>
    <submittedName>
        <fullName evidence="4">Prepilin-type cleavage/methylation domain-containing protein</fullName>
    </submittedName>
</protein>
<evidence type="ECO:0000256" key="2">
    <source>
        <dbReference type="SAM" id="Phobius"/>
    </source>
</evidence>
<organism evidence="4 5">
    <name type="scientific">Pantoea brenneri</name>
    <dbReference type="NCBI Taxonomy" id="472694"/>
    <lineage>
        <taxon>Bacteria</taxon>
        <taxon>Pseudomonadati</taxon>
        <taxon>Pseudomonadota</taxon>
        <taxon>Gammaproteobacteria</taxon>
        <taxon>Enterobacterales</taxon>
        <taxon>Erwiniaceae</taxon>
        <taxon>Pantoea</taxon>
    </lineage>
</organism>
<evidence type="ECO:0000313" key="5">
    <source>
        <dbReference type="Proteomes" id="UP000566985"/>
    </source>
</evidence>
<keyword evidence="2" id="KW-0812">Transmembrane</keyword>
<dbReference type="PROSITE" id="PS00409">
    <property type="entry name" value="PROKAR_NTER_METHYL"/>
    <property type="match status" value="1"/>
</dbReference>
<comment type="subcellular location">
    <subcellularLocation>
        <location evidence="1">Membrane</location>
        <topology evidence="1">Single-pass membrane protein</topology>
    </subcellularLocation>
</comment>
<dbReference type="EMBL" id="JABWPM010000014">
    <property type="protein sequence ID" value="NUY97508.1"/>
    <property type="molecule type" value="Genomic_DNA"/>
</dbReference>
<dbReference type="InterPro" id="IPR022204">
    <property type="entry name" value="PpdC-like_C"/>
</dbReference>
<sequence>MAGSTTAREPERTTVCEAAGFSLPEALFALLLMALSSSALLQYHRALTFGFSQQWNQREAWRVAEQRLIGHESAGWRTTLQIQNGPAGCRLERANVLGPQQRSASLTRLRC</sequence>
<gene>
    <name evidence="4" type="ORF">HU668_13715</name>
</gene>
<reference evidence="4 5" key="1">
    <citation type="submission" date="2020-05" db="EMBL/GenBank/DDBJ databases">
        <title>Whole Genome Sequences of Enterobacteriales Associated with the International Space Station.</title>
        <authorList>
            <person name="Bharadwaj A."/>
            <person name="Daudu R."/>
            <person name="Singh N."/>
            <person name="Wood J."/>
            <person name="Debieu M."/>
            <person name="Mason C."/>
            <person name="Wang C."/>
            <person name="Venkateswaran K."/>
        </authorList>
    </citation>
    <scope>NUCLEOTIDE SEQUENCE [LARGE SCALE GENOMIC DNA]</scope>
    <source>
        <strain evidence="4 5">IF5SW-B1</strain>
    </source>
</reference>
<dbReference type="Proteomes" id="UP000566985">
    <property type="component" value="Unassembled WGS sequence"/>
</dbReference>
<name>A0A7Y6NFH6_9GAMM</name>
<dbReference type="InterPro" id="IPR012902">
    <property type="entry name" value="N_methyl_site"/>
</dbReference>
<evidence type="ECO:0000259" key="3">
    <source>
        <dbReference type="Pfam" id="PF12528"/>
    </source>
</evidence>
<dbReference type="Pfam" id="PF12528">
    <property type="entry name" value="T2SSppdC"/>
    <property type="match status" value="1"/>
</dbReference>
<dbReference type="RefSeq" id="WP_084227836.1">
    <property type="nucleotide sequence ID" value="NZ_JABWPE010000014.1"/>
</dbReference>
<proteinExistence type="predicted"/>
<dbReference type="GO" id="GO:0016020">
    <property type="term" value="C:membrane"/>
    <property type="evidence" value="ECO:0007669"/>
    <property type="project" value="UniProtKB-SubCell"/>
</dbReference>
<comment type="caution">
    <text evidence="4">The sequence shown here is derived from an EMBL/GenBank/DDBJ whole genome shotgun (WGS) entry which is preliminary data.</text>
</comment>
<evidence type="ECO:0000313" key="4">
    <source>
        <dbReference type="EMBL" id="NUY97508.1"/>
    </source>
</evidence>
<dbReference type="GeneID" id="57346025"/>
<evidence type="ECO:0000256" key="1">
    <source>
        <dbReference type="ARBA" id="ARBA00004167"/>
    </source>
</evidence>
<feature type="domain" description="Prepilin peptidase dependent protein C-like C-terminal" evidence="3">
    <location>
        <begin position="43"/>
        <end position="111"/>
    </location>
</feature>
<dbReference type="AlphaFoldDB" id="A0A7Y6NFH6"/>
<keyword evidence="2" id="KW-0472">Membrane</keyword>